<evidence type="ECO:0000256" key="4">
    <source>
        <dbReference type="ARBA" id="ARBA00023136"/>
    </source>
</evidence>
<feature type="non-terminal residue" evidence="6">
    <location>
        <position position="202"/>
    </location>
</feature>
<protein>
    <recommendedName>
        <fullName evidence="8">GPP34 family phosphoprotein</fullName>
    </recommendedName>
</protein>
<dbReference type="GO" id="GO:0005737">
    <property type="term" value="C:cytoplasm"/>
    <property type="evidence" value="ECO:0007669"/>
    <property type="project" value="UniProtKB-ARBA"/>
</dbReference>
<dbReference type="InterPro" id="IPR008628">
    <property type="entry name" value="GPP34-like"/>
</dbReference>
<dbReference type="Pfam" id="PF05719">
    <property type="entry name" value="GPP34"/>
    <property type="match status" value="1"/>
</dbReference>
<gene>
    <name evidence="6" type="ORF">SSQG_06832</name>
</gene>
<keyword evidence="2" id="KW-0333">Golgi apparatus</keyword>
<comment type="subcellular location">
    <subcellularLocation>
        <location evidence="1">Golgi apparatus membrane</location>
        <topology evidence="1">Peripheral membrane protein</topology>
        <orientation evidence="1">Cytoplasmic side</orientation>
    </subcellularLocation>
</comment>
<evidence type="ECO:0000313" key="6">
    <source>
        <dbReference type="EMBL" id="EFL36314.1"/>
    </source>
</evidence>
<dbReference type="InterPro" id="IPR038261">
    <property type="entry name" value="GPP34-like_sf"/>
</dbReference>
<name>D9X8R0_STRVT</name>
<reference evidence="7" key="1">
    <citation type="submission" date="2009-02" db="EMBL/GenBank/DDBJ databases">
        <title>Annotation of Streptomyces viridochromogenes strain DSM 40736.</title>
        <authorList>
            <consortium name="The Broad Institute Genome Sequencing Platform"/>
            <consortium name="Broad Institute Microbial Sequencing Center"/>
            <person name="Fischbach M."/>
            <person name="Godfrey P."/>
            <person name="Ward D."/>
            <person name="Young S."/>
            <person name="Zeng Q."/>
            <person name="Koehrsen M."/>
            <person name="Alvarado L."/>
            <person name="Berlin A.M."/>
            <person name="Bochicchio J."/>
            <person name="Borenstein D."/>
            <person name="Chapman S.B."/>
            <person name="Chen Z."/>
            <person name="Engels R."/>
            <person name="Freedman E."/>
            <person name="Gellesch M."/>
            <person name="Goldberg J."/>
            <person name="Griggs A."/>
            <person name="Gujja S."/>
            <person name="Heilman E.R."/>
            <person name="Heiman D.I."/>
            <person name="Hepburn T.A."/>
            <person name="Howarth C."/>
            <person name="Jen D."/>
            <person name="Larson L."/>
            <person name="Lewis B."/>
            <person name="Mehta T."/>
            <person name="Park D."/>
            <person name="Pearson M."/>
            <person name="Richards J."/>
            <person name="Roberts A."/>
            <person name="Saif S."/>
            <person name="Shea T.D."/>
            <person name="Shenoy N."/>
            <person name="Sisk P."/>
            <person name="Stolte C."/>
            <person name="Sykes S.N."/>
            <person name="Thomson T."/>
            <person name="Walk T."/>
            <person name="White J."/>
            <person name="Yandava C."/>
            <person name="Straight P."/>
            <person name="Clardy J."/>
            <person name="Hung D."/>
            <person name="Kolter R."/>
            <person name="Mekalanos J."/>
            <person name="Walker S."/>
            <person name="Walsh C.T."/>
            <person name="Wieland-Brown L.C."/>
            <person name="Haas B."/>
            <person name="Nusbaum C."/>
            <person name="Birren B."/>
        </authorList>
    </citation>
    <scope>NUCLEOTIDE SEQUENCE [LARGE SCALE GENOMIC DNA]</scope>
    <source>
        <strain evidence="7">DSM 40736 / JCM 4977 / BCRC 1201 / Tue 494</strain>
    </source>
</reference>
<keyword evidence="3" id="KW-0446">Lipid-binding</keyword>
<proteinExistence type="predicted"/>
<dbReference type="GO" id="GO:0012505">
    <property type="term" value="C:endomembrane system"/>
    <property type="evidence" value="ECO:0007669"/>
    <property type="project" value="UniProtKB-ARBA"/>
</dbReference>
<dbReference type="Proteomes" id="UP000004184">
    <property type="component" value="Unassembled WGS sequence"/>
</dbReference>
<accession>D9X8R0</accession>
<keyword evidence="7" id="KW-1185">Reference proteome</keyword>
<dbReference type="Gene3D" id="1.10.3630.10">
    <property type="entry name" value="yeast vps74-n-term truncation variant domain like"/>
    <property type="match status" value="1"/>
</dbReference>
<dbReference type="AlphaFoldDB" id="D9X8R0"/>
<evidence type="ECO:0000256" key="3">
    <source>
        <dbReference type="ARBA" id="ARBA00023121"/>
    </source>
</evidence>
<organism evidence="6 7">
    <name type="scientific">Streptomyces viridochromogenes (strain DSM 40736 / JCM 4977 / BCRC 1201 / Tue 494)</name>
    <dbReference type="NCBI Taxonomy" id="591159"/>
    <lineage>
        <taxon>Bacteria</taxon>
        <taxon>Bacillati</taxon>
        <taxon>Actinomycetota</taxon>
        <taxon>Actinomycetes</taxon>
        <taxon>Kitasatosporales</taxon>
        <taxon>Streptomycetaceae</taxon>
        <taxon>Streptomyces</taxon>
    </lineage>
</organism>
<evidence type="ECO:0000256" key="1">
    <source>
        <dbReference type="ARBA" id="ARBA00004255"/>
    </source>
</evidence>
<evidence type="ECO:0000256" key="5">
    <source>
        <dbReference type="SAM" id="MobiDB-lite"/>
    </source>
</evidence>
<dbReference type="HOGENOM" id="CLU_1271722_0_0_11"/>
<dbReference type="GO" id="GO:0070273">
    <property type="term" value="F:phosphatidylinositol-4-phosphate binding"/>
    <property type="evidence" value="ECO:0007669"/>
    <property type="project" value="InterPro"/>
</dbReference>
<dbReference type="EMBL" id="GG657757">
    <property type="protein sequence ID" value="EFL36314.1"/>
    <property type="molecule type" value="Genomic_DNA"/>
</dbReference>
<sequence length="202" mass="21525">MGTARDLMIVALDAATSRPVTQGDLSLGLAGAEVIDLLGAEVVTLDGDRIVSRLAPPLDDPLLDQAATALVRDKPYEPVEDWLWRRGRGLAQQYVTTLEEEGLVSRPRASWLPFRGTTWPTPVESAARQRALHRGATDEPVLATLAAAVGVRDEVPEDLAAPEDSAEAVLAAVVGAVTELRRRPPPPGHRGRRLSPTSGAVP</sequence>
<evidence type="ECO:0000313" key="7">
    <source>
        <dbReference type="Proteomes" id="UP000004184"/>
    </source>
</evidence>
<keyword evidence="4" id="KW-0472">Membrane</keyword>
<evidence type="ECO:0008006" key="8">
    <source>
        <dbReference type="Google" id="ProtNLM"/>
    </source>
</evidence>
<feature type="region of interest" description="Disordered" evidence="5">
    <location>
        <begin position="178"/>
        <end position="202"/>
    </location>
</feature>
<dbReference type="STRING" id="591159.SSQG_06832"/>
<evidence type="ECO:0000256" key="2">
    <source>
        <dbReference type="ARBA" id="ARBA00023034"/>
    </source>
</evidence>